<evidence type="ECO:0000313" key="2">
    <source>
        <dbReference type="Proteomes" id="UP000008181"/>
    </source>
</evidence>
<keyword evidence="2" id="KW-1185">Reference proteome</keyword>
<proteinExistence type="predicted"/>
<sequence>MGMVGCVLPSKWRGCVPLIRRSCHPVMPVTEMQIRDCAEWATPLVCLLRLISEMPERRGNGYLRAGTPFRETLGCAF</sequence>
<gene>
    <name evidence="1" type="ORF">THITE_2108614</name>
</gene>
<dbReference type="GeneID" id="11516922"/>
<evidence type="ECO:0000313" key="1">
    <source>
        <dbReference type="EMBL" id="AEO63406.1"/>
    </source>
</evidence>
<accession>G2QS16</accession>
<name>G2QS16_THETT</name>
<dbReference type="EMBL" id="CP003009">
    <property type="protein sequence ID" value="AEO63406.1"/>
    <property type="molecule type" value="Genomic_DNA"/>
</dbReference>
<dbReference type="RefSeq" id="XP_003649742.1">
    <property type="nucleotide sequence ID" value="XM_003649694.1"/>
</dbReference>
<dbReference type="KEGG" id="ttt:THITE_2108614"/>
<dbReference type="AlphaFoldDB" id="G2QS16"/>
<organism evidence="1 2">
    <name type="scientific">Thermothielavioides terrestris (strain ATCC 38088 / NRRL 8126)</name>
    <name type="common">Thielavia terrestris</name>
    <dbReference type="NCBI Taxonomy" id="578455"/>
    <lineage>
        <taxon>Eukaryota</taxon>
        <taxon>Fungi</taxon>
        <taxon>Dikarya</taxon>
        <taxon>Ascomycota</taxon>
        <taxon>Pezizomycotina</taxon>
        <taxon>Sordariomycetes</taxon>
        <taxon>Sordariomycetidae</taxon>
        <taxon>Sordariales</taxon>
        <taxon>Chaetomiaceae</taxon>
        <taxon>Thermothielavioides</taxon>
        <taxon>Thermothielavioides terrestris</taxon>
    </lineage>
</organism>
<protein>
    <submittedName>
        <fullName evidence="1">Uncharacterized protein</fullName>
    </submittedName>
</protein>
<reference evidence="1 2" key="1">
    <citation type="journal article" date="2011" name="Nat. Biotechnol.">
        <title>Comparative genomic analysis of the thermophilic biomass-degrading fungi Myceliophthora thermophila and Thielavia terrestris.</title>
        <authorList>
            <person name="Berka R.M."/>
            <person name="Grigoriev I.V."/>
            <person name="Otillar R."/>
            <person name="Salamov A."/>
            <person name="Grimwood J."/>
            <person name="Reid I."/>
            <person name="Ishmael N."/>
            <person name="John T."/>
            <person name="Darmond C."/>
            <person name="Moisan M.-C."/>
            <person name="Henrissat B."/>
            <person name="Coutinho P.M."/>
            <person name="Lombard V."/>
            <person name="Natvig D.O."/>
            <person name="Lindquist E."/>
            <person name="Schmutz J."/>
            <person name="Lucas S."/>
            <person name="Harris P."/>
            <person name="Powlowski J."/>
            <person name="Bellemare A."/>
            <person name="Taylor D."/>
            <person name="Butler G."/>
            <person name="de Vries R.P."/>
            <person name="Allijn I.E."/>
            <person name="van den Brink J."/>
            <person name="Ushinsky S."/>
            <person name="Storms R."/>
            <person name="Powell A.J."/>
            <person name="Paulsen I.T."/>
            <person name="Elbourne L.D.H."/>
            <person name="Baker S.E."/>
            <person name="Magnuson J."/>
            <person name="LaBoissiere S."/>
            <person name="Clutterbuck A.J."/>
            <person name="Martinez D."/>
            <person name="Wogulis M."/>
            <person name="de Leon A.L."/>
            <person name="Rey M.W."/>
            <person name="Tsang A."/>
        </authorList>
    </citation>
    <scope>NUCLEOTIDE SEQUENCE [LARGE SCALE GENOMIC DNA]</scope>
    <source>
        <strain evidence="2">ATCC 38088 / NRRL 8126</strain>
    </source>
</reference>
<dbReference type="HOGENOM" id="CLU_2639837_0_0_1"/>
<dbReference type="Proteomes" id="UP000008181">
    <property type="component" value="Chromosome 1"/>
</dbReference>